<dbReference type="PANTHER" id="PTHR43214">
    <property type="entry name" value="TWO-COMPONENT RESPONSE REGULATOR"/>
    <property type="match status" value="1"/>
</dbReference>
<accession>A0A7W8A021</accession>
<dbReference type="PROSITE" id="PS50110">
    <property type="entry name" value="RESPONSE_REGULATORY"/>
    <property type="match status" value="1"/>
</dbReference>
<sequence>MDHHEHRSLPLDATARRTSGPVMLLIDDVCLTRDALAGRLREEKWVGEVLTAGDARTVTESLVAHPVNIVLLSLTCVAWQPILAAVRLAAPVVPVVILATSGAENEILCCAEAGVLGFMMRDGTWADLQRTVTAAVRGETACPQPVAHALMRLVARSRATPPDQARLTPREREVLVLIERGMANKQIARQLGIEVRTVKNHVHNVLEKLRVSRRGEAAARLRSAEHEDHLGPV</sequence>
<dbReference type="SUPFAM" id="SSF52172">
    <property type="entry name" value="CheY-like"/>
    <property type="match status" value="1"/>
</dbReference>
<dbReference type="EMBL" id="JACHIN010000002">
    <property type="protein sequence ID" value="MBB5076371.1"/>
    <property type="molecule type" value="Genomic_DNA"/>
</dbReference>
<evidence type="ECO:0000256" key="1">
    <source>
        <dbReference type="ARBA" id="ARBA00023125"/>
    </source>
</evidence>
<dbReference type="GO" id="GO:0006355">
    <property type="term" value="P:regulation of DNA-templated transcription"/>
    <property type="evidence" value="ECO:0007669"/>
    <property type="project" value="InterPro"/>
</dbReference>
<keyword evidence="6" id="KW-1185">Reference proteome</keyword>
<name>A0A7W8A021_9ACTN</name>
<dbReference type="GO" id="GO:0003677">
    <property type="term" value="F:DNA binding"/>
    <property type="evidence" value="ECO:0007669"/>
    <property type="project" value="UniProtKB-KW"/>
</dbReference>
<organism evidence="5 6">
    <name type="scientific">Nonomuraea endophytica</name>
    <dbReference type="NCBI Taxonomy" id="714136"/>
    <lineage>
        <taxon>Bacteria</taxon>
        <taxon>Bacillati</taxon>
        <taxon>Actinomycetota</taxon>
        <taxon>Actinomycetes</taxon>
        <taxon>Streptosporangiales</taxon>
        <taxon>Streptosporangiaceae</taxon>
        <taxon>Nonomuraea</taxon>
    </lineage>
</organism>
<comment type="caution">
    <text evidence="2">Lacks conserved residue(s) required for the propagation of feature annotation.</text>
</comment>
<evidence type="ECO:0000256" key="2">
    <source>
        <dbReference type="PROSITE-ProRule" id="PRU00169"/>
    </source>
</evidence>
<dbReference type="Gene3D" id="3.40.50.2300">
    <property type="match status" value="1"/>
</dbReference>
<keyword evidence="1 5" id="KW-0238">DNA-binding</keyword>
<dbReference type="InterPro" id="IPR016032">
    <property type="entry name" value="Sig_transdc_resp-reg_C-effctor"/>
</dbReference>
<feature type="domain" description="HTH luxR-type" evidence="3">
    <location>
        <begin position="160"/>
        <end position="225"/>
    </location>
</feature>
<dbReference type="PRINTS" id="PR00038">
    <property type="entry name" value="HTHLUXR"/>
</dbReference>
<dbReference type="RefSeq" id="WP_184959805.1">
    <property type="nucleotide sequence ID" value="NZ_JACHIN010000002.1"/>
</dbReference>
<dbReference type="GO" id="GO:0000160">
    <property type="term" value="P:phosphorelay signal transduction system"/>
    <property type="evidence" value="ECO:0007669"/>
    <property type="project" value="InterPro"/>
</dbReference>
<dbReference type="CDD" id="cd06170">
    <property type="entry name" value="LuxR_C_like"/>
    <property type="match status" value="1"/>
</dbReference>
<dbReference type="PROSITE" id="PS00622">
    <property type="entry name" value="HTH_LUXR_1"/>
    <property type="match status" value="1"/>
</dbReference>
<dbReference type="SMART" id="SM00421">
    <property type="entry name" value="HTH_LUXR"/>
    <property type="match status" value="1"/>
</dbReference>
<dbReference type="InterPro" id="IPR036388">
    <property type="entry name" value="WH-like_DNA-bd_sf"/>
</dbReference>
<comment type="caution">
    <text evidence="5">The sequence shown here is derived from an EMBL/GenBank/DDBJ whole genome shotgun (WGS) entry which is preliminary data.</text>
</comment>
<evidence type="ECO:0000313" key="5">
    <source>
        <dbReference type="EMBL" id="MBB5076371.1"/>
    </source>
</evidence>
<dbReference type="InterPro" id="IPR000792">
    <property type="entry name" value="Tscrpt_reg_LuxR_C"/>
</dbReference>
<proteinExistence type="predicted"/>
<evidence type="ECO:0000313" key="6">
    <source>
        <dbReference type="Proteomes" id="UP000568380"/>
    </source>
</evidence>
<protein>
    <submittedName>
        <fullName evidence="5">DNA-binding NarL/FixJ family response regulator</fullName>
    </submittedName>
</protein>
<dbReference type="Pfam" id="PF00196">
    <property type="entry name" value="GerE"/>
    <property type="match status" value="1"/>
</dbReference>
<dbReference type="InterPro" id="IPR011006">
    <property type="entry name" value="CheY-like_superfamily"/>
</dbReference>
<evidence type="ECO:0000259" key="3">
    <source>
        <dbReference type="PROSITE" id="PS50043"/>
    </source>
</evidence>
<feature type="domain" description="Response regulatory" evidence="4">
    <location>
        <begin position="22"/>
        <end position="136"/>
    </location>
</feature>
<gene>
    <name evidence="5" type="ORF">HNR40_001835</name>
</gene>
<reference evidence="5 6" key="1">
    <citation type="submission" date="2020-08" db="EMBL/GenBank/DDBJ databases">
        <title>Genomic Encyclopedia of Type Strains, Phase IV (KMG-IV): sequencing the most valuable type-strain genomes for metagenomic binning, comparative biology and taxonomic classification.</title>
        <authorList>
            <person name="Goeker M."/>
        </authorList>
    </citation>
    <scope>NUCLEOTIDE SEQUENCE [LARGE SCALE GENOMIC DNA]</scope>
    <source>
        <strain evidence="5 6">DSM 45385</strain>
    </source>
</reference>
<dbReference type="SUPFAM" id="SSF46894">
    <property type="entry name" value="C-terminal effector domain of the bipartite response regulators"/>
    <property type="match status" value="1"/>
</dbReference>
<dbReference type="PROSITE" id="PS50043">
    <property type="entry name" value="HTH_LUXR_2"/>
    <property type="match status" value="1"/>
</dbReference>
<dbReference type="Gene3D" id="1.10.10.10">
    <property type="entry name" value="Winged helix-like DNA-binding domain superfamily/Winged helix DNA-binding domain"/>
    <property type="match status" value="1"/>
</dbReference>
<dbReference type="InterPro" id="IPR001789">
    <property type="entry name" value="Sig_transdc_resp-reg_receiver"/>
</dbReference>
<dbReference type="Proteomes" id="UP000568380">
    <property type="component" value="Unassembled WGS sequence"/>
</dbReference>
<dbReference type="InterPro" id="IPR039420">
    <property type="entry name" value="WalR-like"/>
</dbReference>
<dbReference type="AlphaFoldDB" id="A0A7W8A021"/>
<evidence type="ECO:0000259" key="4">
    <source>
        <dbReference type="PROSITE" id="PS50110"/>
    </source>
</evidence>